<organism evidence="2 3">
    <name type="scientific">Penicillium subrubescens</name>
    <dbReference type="NCBI Taxonomy" id="1316194"/>
    <lineage>
        <taxon>Eukaryota</taxon>
        <taxon>Fungi</taxon>
        <taxon>Dikarya</taxon>
        <taxon>Ascomycota</taxon>
        <taxon>Pezizomycotina</taxon>
        <taxon>Eurotiomycetes</taxon>
        <taxon>Eurotiomycetidae</taxon>
        <taxon>Eurotiales</taxon>
        <taxon>Aspergillaceae</taxon>
        <taxon>Penicillium</taxon>
    </lineage>
</organism>
<evidence type="ECO:0000313" key="3">
    <source>
        <dbReference type="Proteomes" id="UP000186955"/>
    </source>
</evidence>
<dbReference type="EMBL" id="MNBE01000483">
    <property type="protein sequence ID" value="OKP09606.1"/>
    <property type="molecule type" value="Genomic_DNA"/>
</dbReference>
<dbReference type="OrthoDB" id="4869700at2759"/>
<dbReference type="AlphaFoldDB" id="A0A1Q5UAV4"/>
<dbReference type="Proteomes" id="UP000186955">
    <property type="component" value="Unassembled WGS sequence"/>
</dbReference>
<evidence type="ECO:0000313" key="2">
    <source>
        <dbReference type="EMBL" id="OKP09606.1"/>
    </source>
</evidence>
<sequence>MTAECSSAFTVERLADKYFDLLTTTLISCSEAHRKPDTMLLRQPIVLLFAILAIPARVLSRKGGGDSSSDSGSDSGTSSDDSSTSGGTYVCSDDHKLTTTGLQPSYYSNYTLVAGNPGAYTEWNGLYFQGEASFDYVIRDLPTNNTYRGTNCPKDHRSIRMLGIAWVGPRTPTPSNLHNPFTLGFQAWQSDNTIANITYSYSSCDTDVNLVQLKTTVDWREYVHETNKNVEGAIDAVVLNVTQAGNNDHEVQFEGLYDVSSLRSTQTIFASDGTHNDQIHIPAETCRMMGDILIGWPSGTKINGTMTNNTLTLSISGTTIAAFGDLYGSHDEQVNVTFSIGFIGTYDSANSSQVLQVGASNQSLVSFEKATGGAIAWAPPRRLLILSLAIAIEMIFI</sequence>
<gene>
    <name evidence="2" type="ORF">PENSUB_5038</name>
</gene>
<protein>
    <submittedName>
        <fullName evidence="2">Uncharacterized protein</fullName>
    </submittedName>
</protein>
<reference evidence="2 3" key="1">
    <citation type="submission" date="2016-10" db="EMBL/GenBank/DDBJ databases">
        <title>Genome sequence of the ascomycete fungus Penicillium subrubescens.</title>
        <authorList>
            <person name="De Vries R.P."/>
            <person name="Peng M."/>
            <person name="Dilokpimol A."/>
            <person name="Hilden K."/>
            <person name="Makela M.R."/>
            <person name="Grigoriev I."/>
            <person name="Riley R."/>
            <person name="Granchi Z."/>
        </authorList>
    </citation>
    <scope>NUCLEOTIDE SEQUENCE [LARGE SCALE GENOMIC DNA]</scope>
    <source>
        <strain evidence="2 3">CBS 132785</strain>
    </source>
</reference>
<feature type="region of interest" description="Disordered" evidence="1">
    <location>
        <begin position="60"/>
        <end position="87"/>
    </location>
</feature>
<comment type="caution">
    <text evidence="2">The sequence shown here is derived from an EMBL/GenBank/DDBJ whole genome shotgun (WGS) entry which is preliminary data.</text>
</comment>
<name>A0A1Q5UAV4_9EURO</name>
<accession>A0A1Q5UAV4</accession>
<proteinExistence type="predicted"/>
<evidence type="ECO:0000256" key="1">
    <source>
        <dbReference type="SAM" id="MobiDB-lite"/>
    </source>
</evidence>
<feature type="compositionally biased region" description="Low complexity" evidence="1">
    <location>
        <begin position="67"/>
        <end position="87"/>
    </location>
</feature>
<keyword evidence="3" id="KW-1185">Reference proteome</keyword>